<feature type="DNA-binding region" description="Homeobox" evidence="12">
    <location>
        <begin position="1482"/>
        <end position="1541"/>
    </location>
</feature>
<feature type="compositionally biased region" description="Basic and acidic residues" evidence="14">
    <location>
        <begin position="529"/>
        <end position="548"/>
    </location>
</feature>
<dbReference type="GO" id="GO:0000981">
    <property type="term" value="F:DNA-binding transcription factor activity, RNA polymerase II-specific"/>
    <property type="evidence" value="ECO:0007669"/>
    <property type="project" value="InterPro"/>
</dbReference>
<dbReference type="SMART" id="SM00355">
    <property type="entry name" value="ZnF_C2H2"/>
    <property type="match status" value="4"/>
</dbReference>
<dbReference type="InterPro" id="IPR013087">
    <property type="entry name" value="Znf_C2H2_type"/>
</dbReference>
<feature type="compositionally biased region" description="Polar residues" evidence="14">
    <location>
        <begin position="1272"/>
        <end position="1286"/>
    </location>
</feature>
<evidence type="ECO:0000256" key="6">
    <source>
        <dbReference type="ARBA" id="ARBA00023015"/>
    </source>
</evidence>
<dbReference type="CDD" id="cd00086">
    <property type="entry name" value="homeodomain"/>
    <property type="match status" value="2"/>
</dbReference>
<feature type="region of interest" description="Disordered" evidence="14">
    <location>
        <begin position="1125"/>
        <end position="1183"/>
    </location>
</feature>
<feature type="compositionally biased region" description="Polar residues" evidence="14">
    <location>
        <begin position="621"/>
        <end position="633"/>
    </location>
</feature>
<evidence type="ECO:0000256" key="10">
    <source>
        <dbReference type="ARBA" id="ARBA00023242"/>
    </source>
</evidence>
<dbReference type="GO" id="GO:0000978">
    <property type="term" value="F:RNA polymerase II cis-regulatory region sequence-specific DNA binding"/>
    <property type="evidence" value="ECO:0007669"/>
    <property type="project" value="TreeGrafter"/>
</dbReference>
<feature type="region of interest" description="Disordered" evidence="14">
    <location>
        <begin position="1352"/>
        <end position="1387"/>
    </location>
</feature>
<keyword evidence="4 11" id="KW-0863">Zinc-finger</keyword>
<reference evidence="17" key="1">
    <citation type="submission" date="2021-01" db="EMBL/GenBank/DDBJ databases">
        <title>A chromosome-scale assembly of European eel, Anguilla anguilla.</title>
        <authorList>
            <person name="Henkel C."/>
            <person name="Jong-Raadsen S.A."/>
            <person name="Dufour S."/>
            <person name="Weltzien F.-A."/>
            <person name="Palstra A.P."/>
            <person name="Pelster B."/>
            <person name="Spaink H.P."/>
            <person name="Van Den Thillart G.E."/>
            <person name="Jansen H."/>
            <person name="Zahm M."/>
            <person name="Klopp C."/>
            <person name="Cedric C."/>
            <person name="Louis A."/>
            <person name="Berthelot C."/>
            <person name="Parey E."/>
            <person name="Roest Crollius H."/>
            <person name="Montfort J."/>
            <person name="Robinson-Rechavi M."/>
            <person name="Bucao C."/>
            <person name="Bouchez O."/>
            <person name="Gislard M."/>
            <person name="Lluch J."/>
            <person name="Milhes M."/>
            <person name="Lampietro C."/>
            <person name="Lopez Roques C."/>
            <person name="Donnadieu C."/>
            <person name="Braasch I."/>
            <person name="Desvignes T."/>
            <person name="Postlethwait J."/>
            <person name="Bobe J."/>
            <person name="Guiguen Y."/>
            <person name="Dirks R."/>
        </authorList>
    </citation>
    <scope>NUCLEOTIDE SEQUENCE</scope>
    <source>
        <strain evidence="17">Tag_6206</strain>
        <tissue evidence="17">Liver</tissue>
    </source>
</reference>
<keyword evidence="10 12" id="KW-0539">Nucleus</keyword>
<evidence type="ECO:0000256" key="11">
    <source>
        <dbReference type="PROSITE-ProRule" id="PRU00042"/>
    </source>
</evidence>
<evidence type="ECO:0000256" key="13">
    <source>
        <dbReference type="RuleBase" id="RU000682"/>
    </source>
</evidence>
<evidence type="ECO:0000259" key="16">
    <source>
        <dbReference type="PROSITE" id="PS50157"/>
    </source>
</evidence>
<dbReference type="InterPro" id="IPR009057">
    <property type="entry name" value="Homeodomain-like_sf"/>
</dbReference>
<feature type="region of interest" description="Disordered" evidence="14">
    <location>
        <begin position="1399"/>
        <end position="1420"/>
    </location>
</feature>
<feature type="region of interest" description="Disordered" evidence="14">
    <location>
        <begin position="1011"/>
        <end position="1055"/>
    </location>
</feature>
<feature type="region of interest" description="Disordered" evidence="14">
    <location>
        <begin position="827"/>
        <end position="852"/>
    </location>
</feature>
<dbReference type="PANTHER" id="PTHR45891">
    <property type="entry name" value="ZINC FINGER HOMEOBOX PROTEIN"/>
    <property type="match status" value="1"/>
</dbReference>
<dbReference type="SMART" id="SM00389">
    <property type="entry name" value="HOX"/>
    <property type="match status" value="3"/>
</dbReference>
<feature type="region of interest" description="Disordered" evidence="14">
    <location>
        <begin position="111"/>
        <end position="226"/>
    </location>
</feature>
<feature type="compositionally biased region" description="Low complexity" evidence="14">
    <location>
        <begin position="656"/>
        <end position="673"/>
    </location>
</feature>
<feature type="DNA-binding region" description="Homeobox" evidence="12">
    <location>
        <begin position="1182"/>
        <end position="1241"/>
    </location>
</feature>
<feature type="compositionally biased region" description="Basic and acidic residues" evidence="14">
    <location>
        <begin position="557"/>
        <end position="576"/>
    </location>
</feature>
<dbReference type="PANTHER" id="PTHR45891:SF5">
    <property type="entry name" value="ZINC FINGER HOMEOBOX PROTEIN 4 ISOFORM X1"/>
    <property type="match status" value="1"/>
</dbReference>
<gene>
    <name evidence="17" type="ORF">ANANG_G00087860</name>
</gene>
<dbReference type="SUPFAM" id="SSF57667">
    <property type="entry name" value="beta-beta-alpha zinc fingers"/>
    <property type="match status" value="2"/>
</dbReference>
<dbReference type="GO" id="GO:0005634">
    <property type="term" value="C:nucleus"/>
    <property type="evidence" value="ECO:0007669"/>
    <property type="project" value="UniProtKB-SubCell"/>
</dbReference>
<organism evidence="17 18">
    <name type="scientific">Anguilla anguilla</name>
    <name type="common">European freshwater eel</name>
    <name type="synonym">Muraena anguilla</name>
    <dbReference type="NCBI Taxonomy" id="7936"/>
    <lineage>
        <taxon>Eukaryota</taxon>
        <taxon>Metazoa</taxon>
        <taxon>Chordata</taxon>
        <taxon>Craniata</taxon>
        <taxon>Vertebrata</taxon>
        <taxon>Euteleostomi</taxon>
        <taxon>Actinopterygii</taxon>
        <taxon>Neopterygii</taxon>
        <taxon>Teleostei</taxon>
        <taxon>Anguilliformes</taxon>
        <taxon>Anguillidae</taxon>
        <taxon>Anguilla</taxon>
    </lineage>
</organism>
<dbReference type="InterPro" id="IPR001356">
    <property type="entry name" value="HD"/>
</dbReference>
<keyword evidence="6" id="KW-0805">Transcription regulation</keyword>
<feature type="compositionally biased region" description="Basic and acidic residues" evidence="14">
    <location>
        <begin position="1158"/>
        <end position="1183"/>
    </location>
</feature>
<evidence type="ECO:0000256" key="4">
    <source>
        <dbReference type="ARBA" id="ARBA00022771"/>
    </source>
</evidence>
<feature type="region of interest" description="Disordered" evidence="14">
    <location>
        <begin position="904"/>
        <end position="933"/>
    </location>
</feature>
<dbReference type="InterPro" id="IPR017970">
    <property type="entry name" value="Homeobox_CS"/>
</dbReference>
<dbReference type="PROSITE" id="PS00027">
    <property type="entry name" value="HOMEOBOX_1"/>
    <property type="match status" value="1"/>
</dbReference>
<feature type="compositionally biased region" description="Basic and acidic residues" evidence="14">
    <location>
        <begin position="162"/>
        <end position="176"/>
    </location>
</feature>
<feature type="region of interest" description="Disordered" evidence="14">
    <location>
        <begin position="1644"/>
        <end position="1671"/>
    </location>
</feature>
<dbReference type="PROSITE" id="PS50071">
    <property type="entry name" value="HOMEOBOX_2"/>
    <property type="match status" value="2"/>
</dbReference>
<keyword evidence="7 12" id="KW-0238">DNA-binding</keyword>
<keyword evidence="3" id="KW-0677">Repeat</keyword>
<feature type="region of interest" description="Disordered" evidence="14">
    <location>
        <begin position="522"/>
        <end position="586"/>
    </location>
</feature>
<feature type="compositionally biased region" description="Acidic residues" evidence="14">
    <location>
        <begin position="1366"/>
        <end position="1386"/>
    </location>
</feature>
<feature type="region of interest" description="Disordered" evidence="14">
    <location>
        <begin position="606"/>
        <end position="680"/>
    </location>
</feature>
<evidence type="ECO:0000256" key="5">
    <source>
        <dbReference type="ARBA" id="ARBA00022833"/>
    </source>
</evidence>
<keyword evidence="2" id="KW-0479">Metal-binding</keyword>
<feature type="compositionally biased region" description="Acidic residues" evidence="14">
    <location>
        <begin position="905"/>
        <end position="914"/>
    </location>
</feature>
<dbReference type="Pfam" id="PF00046">
    <property type="entry name" value="Homeodomain"/>
    <property type="match status" value="2"/>
</dbReference>
<keyword evidence="9" id="KW-0804">Transcription</keyword>
<evidence type="ECO:0000256" key="14">
    <source>
        <dbReference type="SAM" id="MobiDB-lite"/>
    </source>
</evidence>
<dbReference type="EMBL" id="JAFIRN010000004">
    <property type="protein sequence ID" value="KAG5850954.1"/>
    <property type="molecule type" value="Genomic_DNA"/>
</dbReference>
<name>A0A9D3MLA4_ANGAN</name>
<dbReference type="PROSITE" id="PS00028">
    <property type="entry name" value="ZINC_FINGER_C2H2_1"/>
    <property type="match status" value="2"/>
</dbReference>
<feature type="compositionally biased region" description="Polar residues" evidence="14">
    <location>
        <begin position="1147"/>
        <end position="1157"/>
    </location>
</feature>
<keyword evidence="18" id="KW-1185">Reference proteome</keyword>
<feature type="compositionally biased region" description="Basic and acidic residues" evidence="14">
    <location>
        <begin position="187"/>
        <end position="198"/>
    </location>
</feature>
<feature type="compositionally biased region" description="Polar residues" evidence="14">
    <location>
        <begin position="1402"/>
        <end position="1419"/>
    </location>
</feature>
<dbReference type="InterPro" id="IPR003604">
    <property type="entry name" value="Matrin/U1-like-C_Znf_C2H2"/>
</dbReference>
<keyword evidence="5" id="KW-0862">Zinc</keyword>
<dbReference type="Gene3D" id="1.10.10.60">
    <property type="entry name" value="Homeodomain-like"/>
    <property type="match status" value="2"/>
</dbReference>
<evidence type="ECO:0000256" key="9">
    <source>
        <dbReference type="ARBA" id="ARBA00023163"/>
    </source>
</evidence>
<comment type="subcellular location">
    <subcellularLocation>
        <location evidence="1 12 13">Nucleus</location>
    </subcellularLocation>
</comment>
<sequence length="1687" mass="181373">VVCLPGGRAGKREGEWGSERERKLFSFKELEEACAGAATMQEESGELECSESNGVLVWSCPLCQQGQTDRDALALHLTHRHSVLPACLDRLLESAVPVDCASEDDVEDKAQNNIDCPCPQQMPLEISKASSDPSEADVNTEGSNQAAGNTLFLSGSGVKPASCHEKEIRGGGARDQEEAEEGSLEPSLERTELPDSMKSEMGSSSAAVDNDGSVGKSSSAVSGDSSLEKFLDPNCPFKCHTCLESFTSKSVLSIHYSSPTHLQRIRTAWAKQGGENDSSTSIQPNLIRPFKSSKPYQCAVCRVSYNHAITLESHLKSVLHQTRSRNSAVYQTRSRRYASSATGNSGSKGTGNCGNSVTATSSTVASGDSATQAASAATGNCGNPGSLAAPAMMTKDEEQMKPHPVLSLLSSPVASAQAVSAFLTLLTSSSPSLSPSLLPSLFTVNASASPATPAPQLIPQQQLLLPLFLNGLQAQNQSPNPESSNPILTQPVSILGLNAAQQALLAQRLSCLQNLGLAVGNSAAAQTSAEEKETRDSGEEEKMVEEQHSPLPSGKTNGEEDKYGKRSMSEAGEHGEQAGSNLSVDEEVEGKTVSEVFCGEIIQPNLHSPAASNKVPVDSPSPGNASLTSNISHSPIHLNFTLSPDTTPQKSHTDTSLSPSSNHSSRHSPSGPSMENKFNFARPSHLNTIPALNLQDPACSNANVKPPNPKPGTPTLSEFQHQVLWAFLESRSDADAASPPQEDCEALSLEVGLEVEKVRRWLWDAREARGRGRLETEHASCKVVPKDPDVEGTERAMDLEPEEGEGVLTIDESEGADSLVRHSCAMDLSGSGERGKGHESENHGGDSDKEDIYTSVIVTDEESQDSSMREESVSPLRLDRREPVAQKKDKCGGKVLRSSTVFLSDAEDEEDEEGGTQKMKRKMKREMENEEPDIKRERLDPDVDLELEAQADPPAPLHVEQQSLFRIGGRDILHSLPLSLSLAPFATQFISPYVLQLPASAVGLGMNAGEEHRGKAPTFTNPPAITRCSGPFSDPRKAPPPASHTPPSQFLPNGEDYESALDLSIGKNHSSTTSSSSSSSASIKDAIAHRDRLLDGLGFKPTSVGVAGAGGLIVVRVKPEHALAVPSSTNSNTVNISSNNNTKTNSAYRTAQQVSNSVKDRGREKESEKDSKNPKAQRYRDIRRSRTIIHTEQLDVLYGCYFKDPNPGKQEFEQIAEWVHLPKKVVQIWFQNMRARERKGEVRFISDGTLAAVGKPLIKFTWPLTLPIFSSSPKSNPSALGSSGVTKVSAAASPPVIHPKTRIKMEQLKEEDKEAPIVPRPKLERQNPAAKAKIIPKAKASTAAVPEVVMETQPPLPYSSLKSKGDEEEEERQEREEITDEEEEEHVVEKILPGATNRMIPKQSTSTSKPTALGSQKHNGLNYWSPKGPFKINTLTREQLGLSTARTPAVLAPAPAATTSTPPPTTIKSSHVERAFVHHSSPRRPRTHLSSLQLSILQSCYETCAHPNALDCETVGTELGLPLKVVQIWFQNTRAKEKRWRLQQEKQLPGATDSKKVEFRAGSYLQYSALRANRPILPKPVHLTEVEPAAGSVQGQSAGQETLRGRCEVCAVSFESRSAGRAHVFSAGHLATLRATNFGQPPSLINSSSAPGSGSGVAALSSSSSPAISTSKGKDLESVVRTLSLCF</sequence>
<feature type="compositionally biased region" description="Polar residues" evidence="14">
    <location>
        <begin position="140"/>
        <end position="153"/>
    </location>
</feature>
<evidence type="ECO:0000256" key="7">
    <source>
        <dbReference type="ARBA" id="ARBA00023125"/>
    </source>
</evidence>
<feature type="compositionally biased region" description="Polar residues" evidence="14">
    <location>
        <begin position="322"/>
        <end position="345"/>
    </location>
</feature>
<evidence type="ECO:0008006" key="19">
    <source>
        <dbReference type="Google" id="ProtNLM"/>
    </source>
</evidence>
<feature type="compositionally biased region" description="Polar residues" evidence="14">
    <location>
        <begin position="640"/>
        <end position="650"/>
    </location>
</feature>
<dbReference type="Proteomes" id="UP001044222">
    <property type="component" value="Unassembled WGS sequence"/>
</dbReference>
<evidence type="ECO:0000313" key="17">
    <source>
        <dbReference type="EMBL" id="KAG5850954.1"/>
    </source>
</evidence>
<comment type="caution">
    <text evidence="17">The sequence shown here is derived from an EMBL/GenBank/DDBJ whole genome shotgun (WGS) entry which is preliminary data.</text>
</comment>
<feature type="domain" description="Homeobox" evidence="15">
    <location>
        <begin position="1480"/>
        <end position="1540"/>
    </location>
</feature>
<dbReference type="GO" id="GO:0008270">
    <property type="term" value="F:zinc ion binding"/>
    <property type="evidence" value="ECO:0007669"/>
    <property type="project" value="UniProtKB-KW"/>
</dbReference>
<feature type="domain" description="C2H2-type" evidence="16">
    <location>
        <begin position="296"/>
        <end position="325"/>
    </location>
</feature>
<evidence type="ECO:0000259" key="15">
    <source>
        <dbReference type="PROSITE" id="PS50071"/>
    </source>
</evidence>
<feature type="domain" description="C2H2-type" evidence="16">
    <location>
        <begin position="237"/>
        <end position="261"/>
    </location>
</feature>
<dbReference type="InterPro" id="IPR051968">
    <property type="entry name" value="ZnFinger_Homeobox_TR"/>
</dbReference>
<feature type="region of interest" description="Disordered" evidence="14">
    <location>
        <begin position="1272"/>
        <end position="1291"/>
    </location>
</feature>
<feature type="compositionally biased region" description="Low complexity" evidence="14">
    <location>
        <begin position="1127"/>
        <end position="1146"/>
    </location>
</feature>
<feature type="compositionally biased region" description="Low complexity" evidence="14">
    <location>
        <begin position="211"/>
        <end position="225"/>
    </location>
</feature>
<dbReference type="Gene3D" id="3.30.160.60">
    <property type="entry name" value="Classic Zinc Finger"/>
    <property type="match status" value="1"/>
</dbReference>
<dbReference type="SMART" id="SM00451">
    <property type="entry name" value="ZnF_U1"/>
    <property type="match status" value="3"/>
</dbReference>
<proteinExistence type="predicted"/>
<evidence type="ECO:0000256" key="12">
    <source>
        <dbReference type="PROSITE-ProRule" id="PRU00108"/>
    </source>
</evidence>
<dbReference type="Pfam" id="PF12874">
    <property type="entry name" value="zf-met"/>
    <property type="match status" value="2"/>
</dbReference>
<keyword evidence="8 12" id="KW-0371">Homeobox</keyword>
<evidence type="ECO:0000256" key="1">
    <source>
        <dbReference type="ARBA" id="ARBA00004123"/>
    </source>
</evidence>
<accession>A0A9D3MLA4</accession>
<protein>
    <recommendedName>
        <fullName evidence="19">Zinc finger homeobox 2</fullName>
    </recommendedName>
</protein>
<feature type="region of interest" description="Disordered" evidence="14">
    <location>
        <begin position="322"/>
        <end position="354"/>
    </location>
</feature>
<dbReference type="GO" id="GO:0045664">
    <property type="term" value="P:regulation of neuron differentiation"/>
    <property type="evidence" value="ECO:0007669"/>
    <property type="project" value="TreeGrafter"/>
</dbReference>
<feature type="compositionally biased region" description="Basic and acidic residues" evidence="14">
    <location>
        <begin position="833"/>
        <end position="852"/>
    </location>
</feature>
<evidence type="ECO:0000256" key="2">
    <source>
        <dbReference type="ARBA" id="ARBA00022723"/>
    </source>
</evidence>
<dbReference type="SUPFAM" id="SSF46689">
    <property type="entry name" value="Homeodomain-like"/>
    <property type="match status" value="2"/>
</dbReference>
<dbReference type="PROSITE" id="PS50157">
    <property type="entry name" value="ZINC_FINGER_C2H2_2"/>
    <property type="match status" value="2"/>
</dbReference>
<feature type="domain" description="Homeobox" evidence="15">
    <location>
        <begin position="1180"/>
        <end position="1240"/>
    </location>
</feature>
<dbReference type="InterPro" id="IPR036236">
    <property type="entry name" value="Znf_C2H2_sf"/>
</dbReference>
<evidence type="ECO:0000313" key="18">
    <source>
        <dbReference type="Proteomes" id="UP001044222"/>
    </source>
</evidence>
<evidence type="ECO:0000256" key="8">
    <source>
        <dbReference type="ARBA" id="ARBA00023155"/>
    </source>
</evidence>
<evidence type="ECO:0000256" key="3">
    <source>
        <dbReference type="ARBA" id="ARBA00022737"/>
    </source>
</evidence>
<feature type="non-terminal residue" evidence="17">
    <location>
        <position position="1687"/>
    </location>
</feature>